<evidence type="ECO:0000313" key="7">
    <source>
        <dbReference type="EMBL" id="CEM29401.1"/>
    </source>
</evidence>
<evidence type="ECO:0000313" key="8">
    <source>
        <dbReference type="Proteomes" id="UP000041254"/>
    </source>
</evidence>
<dbReference type="InterPro" id="IPR022775">
    <property type="entry name" value="AP_mu_sigma_su"/>
</dbReference>
<sequence length="470" mass="51233">MDALFILNDAGSFIVEKHFRGRIGRAVCDPFLDLLQTHAERGWRAGDAIPAVFSHDRRHTLFHIRKHRLFYLGVTRVDVSPLTMLELLERIHSVLVTYFGEVTEDTLRSHFSTLYLVLDEMVDSGLPAITEPNLLEMLISPPSVLNKVVQVVSGSSKVLSELAWGSSGTNQPPQANMGEPAGPFGSGGGITGCGSDIWWRRADVVYAGNEVYVDINETMDCIIDSHGQTVAASIAGEVVVNSKLSGLPDLTLTVKNPSLLDNSSFHPCVRLHRYERDKVLSFVPPDGEFTVCRYWLSDPTLQPPINLQPSLTLMQTSGRLELRVGPKLSVGMVGGTGGGTAHTQAVLEKVSITIPMPEFVSGATLTATAGTIKYKSDTRAIVWSIPKLSSDQQPPSHYAEGTLTYDGAKEGSYGRVAPQELKCVADVSFLVKGWAISGVKLDTLEVSSVSYQPYKGCRYSTQAGHIEYRL</sequence>
<comment type="subcellular location">
    <subcellularLocation>
        <location evidence="1">Endomembrane system</location>
    </subcellularLocation>
</comment>
<dbReference type="Pfam" id="PF01217">
    <property type="entry name" value="Clat_adaptor_s"/>
    <property type="match status" value="1"/>
</dbReference>
<dbReference type="Proteomes" id="UP000041254">
    <property type="component" value="Unassembled WGS sequence"/>
</dbReference>
<dbReference type="InterPro" id="IPR050431">
    <property type="entry name" value="Adaptor_comp_med_subunit"/>
</dbReference>
<evidence type="ECO:0000256" key="2">
    <source>
        <dbReference type="ARBA" id="ARBA00022448"/>
    </source>
</evidence>
<keyword evidence="8" id="KW-1185">Reference proteome</keyword>
<dbReference type="OMA" id="INVHFTI"/>
<dbReference type="STRING" id="1169540.A0A0G4GI18"/>
<dbReference type="InterPro" id="IPR001392">
    <property type="entry name" value="Clathrin_mu"/>
</dbReference>
<dbReference type="InterPro" id="IPR028565">
    <property type="entry name" value="MHD"/>
</dbReference>
<dbReference type="PRINTS" id="PR00314">
    <property type="entry name" value="CLATHRINADPT"/>
</dbReference>
<gene>
    <name evidence="7" type="ORF">Vbra_225</name>
</gene>
<dbReference type="EMBL" id="CDMY01000676">
    <property type="protein sequence ID" value="CEM29401.1"/>
    <property type="molecule type" value="Genomic_DNA"/>
</dbReference>
<dbReference type="Gene3D" id="3.30.450.60">
    <property type="match status" value="1"/>
</dbReference>
<dbReference type="SUPFAM" id="SSF49447">
    <property type="entry name" value="Second domain of Mu2 adaptin subunit (ap50) of ap2 adaptor"/>
    <property type="match status" value="1"/>
</dbReference>
<dbReference type="AlphaFoldDB" id="A0A0G4GI18"/>
<dbReference type="GO" id="GO:0012505">
    <property type="term" value="C:endomembrane system"/>
    <property type="evidence" value="ECO:0007669"/>
    <property type="project" value="UniProtKB-SubCell"/>
</dbReference>
<keyword evidence="4" id="KW-0472">Membrane</keyword>
<dbReference type="GO" id="GO:0016192">
    <property type="term" value="P:vesicle-mediated transport"/>
    <property type="evidence" value="ECO:0007669"/>
    <property type="project" value="InterPro"/>
</dbReference>
<organism evidence="7 8">
    <name type="scientific">Vitrella brassicaformis (strain CCMP3155)</name>
    <dbReference type="NCBI Taxonomy" id="1169540"/>
    <lineage>
        <taxon>Eukaryota</taxon>
        <taxon>Sar</taxon>
        <taxon>Alveolata</taxon>
        <taxon>Colpodellida</taxon>
        <taxon>Vitrellaceae</taxon>
        <taxon>Vitrella</taxon>
    </lineage>
</organism>
<dbReference type="PhylomeDB" id="A0A0G4GI18"/>
<dbReference type="Gene3D" id="2.60.40.1170">
    <property type="entry name" value="Mu homology domain, subdomain B"/>
    <property type="match status" value="2"/>
</dbReference>
<dbReference type="CDD" id="cd14837">
    <property type="entry name" value="AP3_Mu_N"/>
    <property type="match status" value="1"/>
</dbReference>
<evidence type="ECO:0000256" key="1">
    <source>
        <dbReference type="ARBA" id="ARBA00004308"/>
    </source>
</evidence>
<keyword evidence="2 5" id="KW-0813">Transport</keyword>
<name>A0A0G4GI18_VITBC</name>
<dbReference type="InterPro" id="IPR036168">
    <property type="entry name" value="AP2_Mu_C_sf"/>
</dbReference>
<dbReference type="SUPFAM" id="SSF64356">
    <property type="entry name" value="SNARE-like"/>
    <property type="match status" value="1"/>
</dbReference>
<evidence type="ECO:0000256" key="5">
    <source>
        <dbReference type="PIRNR" id="PIRNR005992"/>
    </source>
</evidence>
<dbReference type="PROSITE" id="PS51072">
    <property type="entry name" value="MHD"/>
    <property type="match status" value="1"/>
</dbReference>
<dbReference type="CDD" id="cd09252">
    <property type="entry name" value="AP-3_Mu3_Cterm"/>
    <property type="match status" value="1"/>
</dbReference>
<dbReference type="PANTHER" id="PTHR10529">
    <property type="entry name" value="AP COMPLEX SUBUNIT MU"/>
    <property type="match status" value="1"/>
</dbReference>
<dbReference type="InParanoid" id="A0A0G4GI18"/>
<dbReference type="OrthoDB" id="433318at2759"/>
<proteinExistence type="inferred from homology"/>
<evidence type="ECO:0000256" key="3">
    <source>
        <dbReference type="ARBA" id="ARBA00022927"/>
    </source>
</evidence>
<evidence type="ECO:0000259" key="6">
    <source>
        <dbReference type="PROSITE" id="PS51072"/>
    </source>
</evidence>
<comment type="similarity">
    <text evidence="5">Belongs to the adaptor complexes medium subunit family.</text>
</comment>
<feature type="domain" description="MHD" evidence="6">
    <location>
        <begin position="208"/>
        <end position="469"/>
    </location>
</feature>
<protein>
    <recommendedName>
        <fullName evidence="6">MHD domain-containing protein</fullName>
    </recommendedName>
</protein>
<dbReference type="Pfam" id="PF00928">
    <property type="entry name" value="Adap_comp_sub"/>
    <property type="match status" value="1"/>
</dbReference>
<dbReference type="GO" id="GO:0030131">
    <property type="term" value="C:clathrin adaptor complex"/>
    <property type="evidence" value="ECO:0007669"/>
    <property type="project" value="UniProtKB-UniRule"/>
</dbReference>
<accession>A0A0G4GI18</accession>
<dbReference type="PIRSF" id="PIRSF005992">
    <property type="entry name" value="Clathrin_mu"/>
    <property type="match status" value="1"/>
</dbReference>
<dbReference type="VEuPathDB" id="CryptoDB:Vbra_225"/>
<dbReference type="GO" id="GO:0006886">
    <property type="term" value="P:intracellular protein transport"/>
    <property type="evidence" value="ECO:0007669"/>
    <property type="project" value="UniProtKB-UniRule"/>
</dbReference>
<dbReference type="InterPro" id="IPR011012">
    <property type="entry name" value="Longin-like_dom_sf"/>
</dbReference>
<reference evidence="7" key="1">
    <citation type="submission" date="2014-11" db="EMBL/GenBank/DDBJ databases">
        <authorList>
            <person name="Zhu J."/>
            <person name="Qi W."/>
            <person name="Song R."/>
        </authorList>
    </citation>
    <scope>NUCLEOTIDE SEQUENCE [LARGE SCALE GENOMIC DNA]</scope>
</reference>
<evidence type="ECO:0000256" key="4">
    <source>
        <dbReference type="ARBA" id="ARBA00023136"/>
    </source>
</evidence>
<keyword evidence="3 5" id="KW-0653">Protein transport</keyword>